<evidence type="ECO:0000313" key="1">
    <source>
        <dbReference type="EMBL" id="CAB4142244.1"/>
    </source>
</evidence>
<organism evidence="1">
    <name type="scientific">uncultured Caudovirales phage</name>
    <dbReference type="NCBI Taxonomy" id="2100421"/>
    <lineage>
        <taxon>Viruses</taxon>
        <taxon>Duplodnaviria</taxon>
        <taxon>Heunggongvirae</taxon>
        <taxon>Uroviricota</taxon>
        <taxon>Caudoviricetes</taxon>
        <taxon>Peduoviridae</taxon>
        <taxon>Maltschvirus</taxon>
        <taxon>Maltschvirus maltsch</taxon>
    </lineage>
</organism>
<accession>A0A6J5M695</accession>
<gene>
    <name evidence="1" type="ORF">UFOVP449_1</name>
</gene>
<protein>
    <submittedName>
        <fullName evidence="1">Uncharacterized protein</fullName>
    </submittedName>
</protein>
<proteinExistence type="predicted"/>
<dbReference type="EMBL" id="LR796420">
    <property type="protein sequence ID" value="CAB4142244.1"/>
    <property type="molecule type" value="Genomic_DNA"/>
</dbReference>
<sequence>MDKNLNVSTHGSNAMFGAVQTYFVQYDWVGNERYCQIDATSEKEARDIFQRKFDFCCRIVKIQTVKDIANEISDKLMDIVRSQLNCG</sequence>
<name>A0A6J5M695_9CAUD</name>
<reference evidence="1" key="1">
    <citation type="submission" date="2020-04" db="EMBL/GenBank/DDBJ databases">
        <authorList>
            <person name="Chiriac C."/>
            <person name="Salcher M."/>
            <person name="Ghai R."/>
            <person name="Kavagutti S V."/>
        </authorList>
    </citation>
    <scope>NUCLEOTIDE SEQUENCE</scope>
</reference>